<feature type="chain" id="PRO_5011766492" evidence="2">
    <location>
        <begin position="21"/>
        <end position="491"/>
    </location>
</feature>
<organism evidence="4 5">
    <name type="scientific">Hyunsoonleella jejuensis</name>
    <dbReference type="NCBI Taxonomy" id="419940"/>
    <lineage>
        <taxon>Bacteria</taxon>
        <taxon>Pseudomonadati</taxon>
        <taxon>Bacteroidota</taxon>
        <taxon>Flavobacteriia</taxon>
        <taxon>Flavobacteriales</taxon>
        <taxon>Flavobacteriaceae</taxon>
    </lineage>
</organism>
<dbReference type="Proteomes" id="UP000198999">
    <property type="component" value="Unassembled WGS sequence"/>
</dbReference>
<dbReference type="InterPro" id="IPR026444">
    <property type="entry name" value="Secre_tail"/>
</dbReference>
<dbReference type="EMBL" id="FOFN01000001">
    <property type="protein sequence ID" value="SEP83650.1"/>
    <property type="molecule type" value="Genomic_DNA"/>
</dbReference>
<dbReference type="Pfam" id="PF18962">
    <property type="entry name" value="Por_Secre_tail"/>
    <property type="match status" value="1"/>
</dbReference>
<name>A0A1H9B3M2_9FLAO</name>
<dbReference type="Gene3D" id="2.60.120.430">
    <property type="entry name" value="Galactose-binding lectin"/>
    <property type="match status" value="1"/>
</dbReference>
<proteinExistence type="predicted"/>
<dbReference type="AlphaFoldDB" id="A0A1H9B3M2"/>
<reference evidence="4 5" key="1">
    <citation type="submission" date="2016-10" db="EMBL/GenBank/DDBJ databases">
        <authorList>
            <person name="de Groot N.N."/>
        </authorList>
    </citation>
    <scope>NUCLEOTIDE SEQUENCE [LARGE SCALE GENOMIC DNA]</scope>
    <source>
        <strain evidence="4 5">DSM 21035</strain>
    </source>
</reference>
<keyword evidence="1 2" id="KW-0732">Signal</keyword>
<evidence type="ECO:0000313" key="5">
    <source>
        <dbReference type="Proteomes" id="UP000198999"/>
    </source>
</evidence>
<gene>
    <name evidence="4" type="ORF">SAMN05421824_0442</name>
</gene>
<dbReference type="STRING" id="419940.SAMN05421824_0442"/>
<dbReference type="OrthoDB" id="5381604at2"/>
<evidence type="ECO:0000313" key="4">
    <source>
        <dbReference type="EMBL" id="SEP83650.1"/>
    </source>
</evidence>
<sequence>MMKKITLLLLTFLSFSLGFSQTELLNLSFDAAGSESVWTPIADAASNPSEVNIAFDANGNPTGATLLSGINTSDVAGRAYIFRYNNASFDFGTSGSVSISMDVKIDAALTGTNLVFETQVSKVGGGVVVVTHNNVQNDVAVGGGWIPLTFDMTPNPAEFNNAGTELYFYFNMAAGAFVGAGGTFLVDNIVVTGGAPAEPTCDDGLMNGDETGVDCGGPDCSACIEDPTDAPSELASTGTDLYAYSGLSAVGESDLPGFNFTAFNGGVTISEETLSGNKVGKLANLDFFGSGWTPIDVTTAYTYVHLDYYAVSGTWFEFFLIDDSLSATICCGSGEEPRYRFGPAPSGQDEPLVLGAWTSVFIPLSDFANYAALTNGTWDGTDIKETKFTSDGGTIYFDNIYFSTSNVLGVDDFESTSFSVYPNPTQESWTIKAQNTKITNIKVYDVLGKNVMMLSPNTIETKIDGASLMKGIYFAKIETVSGTSSVKLVKQ</sequence>
<feature type="domain" description="Secretion system C-terminal sorting" evidence="3">
    <location>
        <begin position="420"/>
        <end position="489"/>
    </location>
</feature>
<accession>A0A1H9B3M2</accession>
<dbReference type="RefSeq" id="WP_143064730.1">
    <property type="nucleotide sequence ID" value="NZ_FOFN01000001.1"/>
</dbReference>
<protein>
    <submittedName>
        <fullName evidence="4">Por secretion system C-terminal sorting domain-containing protein</fullName>
    </submittedName>
</protein>
<evidence type="ECO:0000256" key="2">
    <source>
        <dbReference type="SAM" id="SignalP"/>
    </source>
</evidence>
<dbReference type="NCBIfam" id="TIGR04183">
    <property type="entry name" value="Por_Secre_tail"/>
    <property type="match status" value="1"/>
</dbReference>
<evidence type="ECO:0000256" key="1">
    <source>
        <dbReference type="ARBA" id="ARBA00022729"/>
    </source>
</evidence>
<feature type="signal peptide" evidence="2">
    <location>
        <begin position="1"/>
        <end position="20"/>
    </location>
</feature>
<evidence type="ECO:0000259" key="3">
    <source>
        <dbReference type="Pfam" id="PF18962"/>
    </source>
</evidence>
<keyword evidence="5" id="KW-1185">Reference proteome</keyword>